<evidence type="ECO:0000256" key="3">
    <source>
        <dbReference type="ARBA" id="ARBA00022553"/>
    </source>
</evidence>
<evidence type="ECO:0000256" key="11">
    <source>
        <dbReference type="ARBA" id="ARBA00023136"/>
    </source>
</evidence>
<dbReference type="OrthoDB" id="9809348at2"/>
<keyword evidence="11 12" id="KW-0472">Membrane</keyword>
<dbReference type="PANTHER" id="PTHR34220:SF11">
    <property type="entry name" value="SENSOR PROTEIN KINASE HPTS"/>
    <property type="match status" value="1"/>
</dbReference>
<feature type="transmembrane region" description="Helical" evidence="12">
    <location>
        <begin position="292"/>
        <end position="314"/>
    </location>
</feature>
<keyword evidence="4" id="KW-0808">Transferase</keyword>
<dbReference type="STRING" id="1844972.A7K91_00710"/>
<protein>
    <recommendedName>
        <fullName evidence="13">HAMP domain-containing protein</fullName>
    </recommendedName>
</protein>
<evidence type="ECO:0000256" key="9">
    <source>
        <dbReference type="ARBA" id="ARBA00022989"/>
    </source>
</evidence>
<feature type="domain" description="HAMP" evidence="13">
    <location>
        <begin position="315"/>
        <end position="367"/>
    </location>
</feature>
<comment type="caution">
    <text evidence="14">The sequence shown here is derived from an EMBL/GenBank/DDBJ whole genome shotgun (WGS) entry which is preliminary data.</text>
</comment>
<evidence type="ECO:0000256" key="12">
    <source>
        <dbReference type="SAM" id="Phobius"/>
    </source>
</evidence>
<dbReference type="Pfam" id="PF06580">
    <property type="entry name" value="His_kinase"/>
    <property type="match status" value="1"/>
</dbReference>
<keyword evidence="7" id="KW-0418">Kinase</keyword>
<evidence type="ECO:0000256" key="4">
    <source>
        <dbReference type="ARBA" id="ARBA00022679"/>
    </source>
</evidence>
<dbReference type="GO" id="GO:0000155">
    <property type="term" value="F:phosphorelay sensor kinase activity"/>
    <property type="evidence" value="ECO:0007669"/>
    <property type="project" value="InterPro"/>
</dbReference>
<evidence type="ECO:0000256" key="10">
    <source>
        <dbReference type="ARBA" id="ARBA00023012"/>
    </source>
</evidence>
<keyword evidence="8" id="KW-0067">ATP-binding</keyword>
<evidence type="ECO:0000256" key="2">
    <source>
        <dbReference type="ARBA" id="ARBA00022475"/>
    </source>
</evidence>
<dbReference type="PANTHER" id="PTHR34220">
    <property type="entry name" value="SENSOR HISTIDINE KINASE YPDA"/>
    <property type="match status" value="1"/>
</dbReference>
<dbReference type="Proteomes" id="UP000092024">
    <property type="component" value="Unassembled WGS sequence"/>
</dbReference>
<dbReference type="Gene3D" id="6.10.340.10">
    <property type="match status" value="1"/>
</dbReference>
<evidence type="ECO:0000256" key="7">
    <source>
        <dbReference type="ARBA" id="ARBA00022777"/>
    </source>
</evidence>
<dbReference type="PROSITE" id="PS50885">
    <property type="entry name" value="HAMP"/>
    <property type="match status" value="1"/>
</dbReference>
<dbReference type="GO" id="GO:0005886">
    <property type="term" value="C:plasma membrane"/>
    <property type="evidence" value="ECO:0007669"/>
    <property type="project" value="UniProtKB-SubCell"/>
</dbReference>
<evidence type="ECO:0000313" key="14">
    <source>
        <dbReference type="EMBL" id="OBR62185.1"/>
    </source>
</evidence>
<accession>A0A1A5Y9Y7</accession>
<dbReference type="AlphaFoldDB" id="A0A1A5Y9Y7"/>
<dbReference type="CDD" id="cd06225">
    <property type="entry name" value="HAMP"/>
    <property type="match status" value="1"/>
</dbReference>
<dbReference type="Gene3D" id="3.30.565.10">
    <property type="entry name" value="Histidine kinase-like ATPase, C-terminal domain"/>
    <property type="match status" value="1"/>
</dbReference>
<feature type="transmembrane region" description="Helical" evidence="12">
    <location>
        <begin position="12"/>
        <end position="31"/>
    </location>
</feature>
<dbReference type="GO" id="GO:0005524">
    <property type="term" value="F:ATP binding"/>
    <property type="evidence" value="ECO:0007669"/>
    <property type="project" value="UniProtKB-KW"/>
</dbReference>
<keyword evidence="5 12" id="KW-0812">Transmembrane</keyword>
<keyword evidence="2" id="KW-1003">Cell membrane</keyword>
<keyword evidence="3" id="KW-0597">Phosphoprotein</keyword>
<keyword evidence="9 12" id="KW-1133">Transmembrane helix</keyword>
<keyword evidence="6" id="KW-0547">Nucleotide-binding</keyword>
<evidence type="ECO:0000256" key="5">
    <source>
        <dbReference type="ARBA" id="ARBA00022692"/>
    </source>
</evidence>
<dbReference type="SMART" id="SM00304">
    <property type="entry name" value="HAMP"/>
    <property type="match status" value="1"/>
</dbReference>
<dbReference type="RefSeq" id="WP_068687045.1">
    <property type="nucleotide sequence ID" value="NZ_LYPA01000080.1"/>
</dbReference>
<evidence type="ECO:0000313" key="15">
    <source>
        <dbReference type="Proteomes" id="UP000092024"/>
    </source>
</evidence>
<name>A0A1A5Y9Y7_9BACL</name>
<evidence type="ECO:0000259" key="13">
    <source>
        <dbReference type="PROSITE" id="PS50885"/>
    </source>
</evidence>
<dbReference type="InterPro" id="IPR003660">
    <property type="entry name" value="HAMP_dom"/>
</dbReference>
<evidence type="ECO:0000256" key="6">
    <source>
        <dbReference type="ARBA" id="ARBA00022741"/>
    </source>
</evidence>
<dbReference type="InterPro" id="IPR003594">
    <property type="entry name" value="HATPase_dom"/>
</dbReference>
<dbReference type="EMBL" id="LYPA01000080">
    <property type="protein sequence ID" value="OBR62185.1"/>
    <property type="molecule type" value="Genomic_DNA"/>
</dbReference>
<gene>
    <name evidence="14" type="ORF">A7K91_00710</name>
</gene>
<reference evidence="14 15" key="1">
    <citation type="submission" date="2016-05" db="EMBL/GenBank/DDBJ databases">
        <title>Paenibacillus oryzae. sp. nov., isolated from the rice root.</title>
        <authorList>
            <person name="Zhang J."/>
            <person name="Zhang X."/>
        </authorList>
    </citation>
    <scope>NUCLEOTIDE SEQUENCE [LARGE SCALE GENOMIC DNA]</scope>
    <source>
        <strain evidence="14 15">1DrF-4</strain>
    </source>
</reference>
<proteinExistence type="predicted"/>
<sequence>MTLWKKRNSIMVKMIVLYSIPFILLSVLLVWNSHRTTQNIRDSFITNMSHAFDQSYREVEGRIRMASDLTSMVSRNNKMLEFISDPYLGDQSEFLKQYLDAVIPIIKYATAFSESDDYSIRIYMNNDYIPESWPYFFHLSSYSSHHKLHAFLEAESETSMWLLPGDDELGPRSLQTDRSKYTLLTKLYSPARQMLGLVVVTMAEDSLFSIEDEPAASHNAQFIYSAGNIGLSTAELDEEEESGILQEHLGNDGAYFIQEPYLYLHKGLDAIGQSLVYKVSLEQLNQSVRKNVLNQVLMIVFSILLLIIICYFMFKMIFLRLNKIVSIMRQVMTGSSYMRIPDTRPDELGQLAHDFNDLIERNNDLIHRIVMKERLRKEAQIKALQYQINPHFIYNTLDIFRMQLIKEKIFDTADRLADFGKILRYNLSDNTLHTTLNEEISLVRKYVHLQSMSSSKEIRLEVEVQDSLKMFPVIKFLLQPIVENSLKYGQAAEREVLRIEVQAYVEKQDVVICITDNGRGMDAERIAALNEQFRAPLHYEDATDEPQRPSRSIGLHNINSRLRLYYGDDYPITVEGKDYAYTKVQIRIPYE</sequence>
<dbReference type="SUPFAM" id="SSF158472">
    <property type="entry name" value="HAMP domain-like"/>
    <property type="match status" value="1"/>
</dbReference>
<keyword evidence="15" id="KW-1185">Reference proteome</keyword>
<evidence type="ECO:0000256" key="8">
    <source>
        <dbReference type="ARBA" id="ARBA00022840"/>
    </source>
</evidence>
<organism evidence="14 15">
    <name type="scientific">Paenibacillus oryzae</name>
    <dbReference type="NCBI Taxonomy" id="1844972"/>
    <lineage>
        <taxon>Bacteria</taxon>
        <taxon>Bacillati</taxon>
        <taxon>Bacillota</taxon>
        <taxon>Bacilli</taxon>
        <taxon>Bacillales</taxon>
        <taxon>Paenibacillaceae</taxon>
        <taxon>Paenibacillus</taxon>
    </lineage>
</organism>
<evidence type="ECO:0000256" key="1">
    <source>
        <dbReference type="ARBA" id="ARBA00004651"/>
    </source>
</evidence>
<comment type="subcellular location">
    <subcellularLocation>
        <location evidence="1">Cell membrane</location>
        <topology evidence="1">Multi-pass membrane protein</topology>
    </subcellularLocation>
</comment>
<dbReference type="SUPFAM" id="SSF55874">
    <property type="entry name" value="ATPase domain of HSP90 chaperone/DNA topoisomerase II/histidine kinase"/>
    <property type="match status" value="1"/>
</dbReference>
<dbReference type="InterPro" id="IPR036890">
    <property type="entry name" value="HATPase_C_sf"/>
</dbReference>
<dbReference type="InterPro" id="IPR010559">
    <property type="entry name" value="Sig_transdc_His_kin_internal"/>
</dbReference>
<dbReference type="Pfam" id="PF02518">
    <property type="entry name" value="HATPase_c"/>
    <property type="match status" value="1"/>
</dbReference>
<dbReference type="InterPro" id="IPR050640">
    <property type="entry name" value="Bact_2-comp_sensor_kinase"/>
</dbReference>
<keyword evidence="10" id="KW-0902">Two-component regulatory system</keyword>
<dbReference type="Pfam" id="PF00672">
    <property type="entry name" value="HAMP"/>
    <property type="match status" value="1"/>
</dbReference>